<accession>T2HRY9</accession>
<name>T2HRY9_ECOLX</name>
<proteinExistence type="predicted"/>
<reference evidence="1" key="1">
    <citation type="journal article" date="2013" name="Plasmid">
        <title>Entire sequence of the colonization factor coli surface antigen 6-encoding plasmid pCss165 from an enterotoxigenic Escherichia coli clinical isolate.</title>
        <authorList>
            <person name="Wajima T."/>
            <person name="Sabui S."/>
            <person name="Kano S."/>
            <person name="Ramamurthy T."/>
            <person name="Chatterjee N.S."/>
            <person name="Hamabata T."/>
        </authorList>
    </citation>
    <scope>NUCLEOTIDE SEQUENCE</scope>
    <source>
        <strain evidence="1">4266 delta cssB::Km</strain>
        <plasmid evidence="1">pCss165Kan</plasmid>
    </source>
</reference>
<dbReference type="AlphaFoldDB" id="T2HRY9"/>
<sequence>MWYELAINGAPQNNYAQAQRIDTDYQRLKKIIWPEGDS</sequence>
<evidence type="ECO:0000313" key="1">
    <source>
        <dbReference type="EMBL" id="BAN82892.1"/>
    </source>
</evidence>
<keyword evidence="1" id="KW-0614">Plasmid</keyword>
<protein>
    <submittedName>
        <fullName evidence="1">Uncharacterized protein</fullName>
    </submittedName>
</protein>
<geneLocation type="plasmid" evidence="1">
    <name>pCss165Kan</name>
</geneLocation>
<organism evidence="1">
    <name type="scientific">Escherichia coli</name>
    <dbReference type="NCBI Taxonomy" id="562"/>
    <lineage>
        <taxon>Bacteria</taxon>
        <taxon>Pseudomonadati</taxon>
        <taxon>Pseudomonadota</taxon>
        <taxon>Gammaproteobacteria</taxon>
        <taxon>Enterobacterales</taxon>
        <taxon>Enterobacteriaceae</taxon>
        <taxon>Escherichia</taxon>
    </lineage>
</organism>
<dbReference type="EMBL" id="AB702969">
    <property type="protein sequence ID" value="BAN82892.1"/>
    <property type="molecule type" value="Genomic_DNA"/>
</dbReference>